<gene>
    <name evidence="2" type="ORF">Poly24_38110</name>
</gene>
<dbReference type="GO" id="GO:0004622">
    <property type="term" value="F:phosphatidylcholine lysophospholipase activity"/>
    <property type="evidence" value="ECO:0007669"/>
    <property type="project" value="TreeGrafter"/>
</dbReference>
<keyword evidence="3" id="KW-1185">Reference proteome</keyword>
<dbReference type="InterPro" id="IPR013830">
    <property type="entry name" value="SGNH_hydro"/>
</dbReference>
<evidence type="ECO:0000259" key="1">
    <source>
        <dbReference type="Pfam" id="PF13472"/>
    </source>
</evidence>
<protein>
    <submittedName>
        <fullName evidence="2">GDSL-like Lipase/Acylhydrolase</fullName>
    </submittedName>
</protein>
<evidence type="ECO:0000313" key="2">
    <source>
        <dbReference type="EMBL" id="QDV70092.1"/>
    </source>
</evidence>
<dbReference type="CDD" id="cd00229">
    <property type="entry name" value="SGNH_hydrolase"/>
    <property type="match status" value="1"/>
</dbReference>
<dbReference type="SUPFAM" id="SSF52266">
    <property type="entry name" value="SGNH hydrolase"/>
    <property type="match status" value="1"/>
</dbReference>
<dbReference type="RefSeq" id="WP_145098740.1">
    <property type="nucleotide sequence ID" value="NZ_CP036348.1"/>
</dbReference>
<keyword evidence="2" id="KW-0378">Hydrolase</keyword>
<dbReference type="Proteomes" id="UP000315082">
    <property type="component" value="Chromosome"/>
</dbReference>
<dbReference type="InterPro" id="IPR036514">
    <property type="entry name" value="SGNH_hydro_sf"/>
</dbReference>
<organism evidence="2 3">
    <name type="scientific">Rosistilla carotiformis</name>
    <dbReference type="NCBI Taxonomy" id="2528017"/>
    <lineage>
        <taxon>Bacteria</taxon>
        <taxon>Pseudomonadati</taxon>
        <taxon>Planctomycetota</taxon>
        <taxon>Planctomycetia</taxon>
        <taxon>Pirellulales</taxon>
        <taxon>Pirellulaceae</taxon>
        <taxon>Rosistilla</taxon>
    </lineage>
</organism>
<feature type="domain" description="SGNH hydrolase-type esterase" evidence="1">
    <location>
        <begin position="45"/>
        <end position="203"/>
    </location>
</feature>
<evidence type="ECO:0000313" key="3">
    <source>
        <dbReference type="Proteomes" id="UP000315082"/>
    </source>
</evidence>
<dbReference type="InterPro" id="IPR051532">
    <property type="entry name" value="Ester_Hydrolysis_Enzymes"/>
</dbReference>
<dbReference type="AlphaFoldDB" id="A0A518JX16"/>
<dbReference type="OrthoDB" id="212651at2"/>
<sequence length="282" mass="31880">MKCPTDRRGLNGSFATIALFAAFLIHPFPSNEALAEHEGRVQILLLGDSTAEGSVPRRIRPEGPHLETVLEQLLAAEEDLPECDVINSSLSGEYIRRLFDSKRYDRDVAKLPGLDYILIRYGLNDRARLDNFVDDFPADFKKLLARLRVDHPDAILIPMTVIPFSGEEASTQINDLVRAVAKEEQLEVFDIYPRYAAELEKGYNMLNYRRYPLAKIPAKYHELVEPFVYGPSVEVMGNELDAILGHLPGWTGDRHPNLAGYNVIADETAKYMAPLLRKRSEK</sequence>
<reference evidence="2 3" key="1">
    <citation type="submission" date="2019-02" db="EMBL/GenBank/DDBJ databases">
        <title>Deep-cultivation of Planctomycetes and their phenomic and genomic characterization uncovers novel biology.</title>
        <authorList>
            <person name="Wiegand S."/>
            <person name="Jogler M."/>
            <person name="Boedeker C."/>
            <person name="Pinto D."/>
            <person name="Vollmers J."/>
            <person name="Rivas-Marin E."/>
            <person name="Kohn T."/>
            <person name="Peeters S.H."/>
            <person name="Heuer A."/>
            <person name="Rast P."/>
            <person name="Oberbeckmann S."/>
            <person name="Bunk B."/>
            <person name="Jeske O."/>
            <person name="Meyerdierks A."/>
            <person name="Storesund J.E."/>
            <person name="Kallscheuer N."/>
            <person name="Luecker S."/>
            <person name="Lage O.M."/>
            <person name="Pohl T."/>
            <person name="Merkel B.J."/>
            <person name="Hornburger P."/>
            <person name="Mueller R.-W."/>
            <person name="Bruemmer F."/>
            <person name="Labrenz M."/>
            <person name="Spormann A.M."/>
            <person name="Op den Camp H."/>
            <person name="Overmann J."/>
            <person name="Amann R."/>
            <person name="Jetten M.S.M."/>
            <person name="Mascher T."/>
            <person name="Medema M.H."/>
            <person name="Devos D.P."/>
            <person name="Kaster A.-K."/>
            <person name="Ovreas L."/>
            <person name="Rohde M."/>
            <person name="Galperin M.Y."/>
            <person name="Jogler C."/>
        </authorList>
    </citation>
    <scope>NUCLEOTIDE SEQUENCE [LARGE SCALE GENOMIC DNA]</scope>
    <source>
        <strain evidence="2 3">Poly24</strain>
    </source>
</reference>
<dbReference type="EMBL" id="CP036348">
    <property type="protein sequence ID" value="QDV70092.1"/>
    <property type="molecule type" value="Genomic_DNA"/>
</dbReference>
<proteinExistence type="predicted"/>
<dbReference type="KEGG" id="rcf:Poly24_38110"/>
<accession>A0A518JX16</accession>
<name>A0A518JX16_9BACT</name>
<dbReference type="Gene3D" id="3.40.50.1110">
    <property type="entry name" value="SGNH hydrolase"/>
    <property type="match status" value="1"/>
</dbReference>
<dbReference type="PANTHER" id="PTHR30383">
    <property type="entry name" value="THIOESTERASE 1/PROTEASE 1/LYSOPHOSPHOLIPASE L1"/>
    <property type="match status" value="1"/>
</dbReference>
<dbReference type="Pfam" id="PF13472">
    <property type="entry name" value="Lipase_GDSL_2"/>
    <property type="match status" value="1"/>
</dbReference>
<dbReference type="PANTHER" id="PTHR30383:SF5">
    <property type="entry name" value="SGNH HYDROLASE-TYPE ESTERASE DOMAIN-CONTAINING PROTEIN"/>
    <property type="match status" value="1"/>
</dbReference>